<proteinExistence type="predicted"/>
<dbReference type="EMBL" id="QYRT01000004">
    <property type="protein sequence ID" value="TIH40182.1"/>
    <property type="molecule type" value="Genomic_DNA"/>
</dbReference>
<sequence>MTPVLRAGLQLPFTSHSRFRYMTTARATIAVTPAAQGDRFGIHAGSVTKLYVTSQGDDAYEICVAMKAMNVAVTVAATSSTSTAARVRLRGIHDAIKTSIAHMTVLADKQAAQISM</sequence>
<comment type="caution">
    <text evidence="1">The sequence shown here is derived from an EMBL/GenBank/DDBJ whole genome shotgun (WGS) entry which is preliminary data.</text>
</comment>
<protein>
    <submittedName>
        <fullName evidence="1">Uncharacterized protein</fullName>
    </submittedName>
</protein>
<reference evidence="1 2" key="1">
    <citation type="journal article" date="2019" name="Microorganisms">
        <title>Systematic Affiliation and Genome Analysis of Subtercola vilae DB165(T) with Particular Emphasis on Cold Adaptation of an Isolate from a High-Altitude Cold Volcano Lake.</title>
        <authorList>
            <person name="Villalobos A.S."/>
            <person name="Wiese J."/>
            <person name="Imhoff J.F."/>
            <person name="Dorador C."/>
            <person name="Keller A."/>
            <person name="Hentschel U."/>
        </authorList>
    </citation>
    <scope>NUCLEOTIDE SEQUENCE [LARGE SCALE GENOMIC DNA]</scope>
    <source>
        <strain evidence="1 2">DB165</strain>
    </source>
</reference>
<evidence type="ECO:0000313" key="1">
    <source>
        <dbReference type="EMBL" id="TIH40182.1"/>
    </source>
</evidence>
<evidence type="ECO:0000313" key="2">
    <source>
        <dbReference type="Proteomes" id="UP000306192"/>
    </source>
</evidence>
<organism evidence="1 2">
    <name type="scientific">Subtercola vilae</name>
    <dbReference type="NCBI Taxonomy" id="2056433"/>
    <lineage>
        <taxon>Bacteria</taxon>
        <taxon>Bacillati</taxon>
        <taxon>Actinomycetota</taxon>
        <taxon>Actinomycetes</taxon>
        <taxon>Micrococcales</taxon>
        <taxon>Microbacteriaceae</taxon>
        <taxon>Subtercola</taxon>
    </lineage>
</organism>
<gene>
    <name evidence="1" type="ORF">D4765_03450</name>
</gene>
<dbReference type="AlphaFoldDB" id="A0A4T2C959"/>
<accession>A0A4T2C959</accession>
<keyword evidence="2" id="KW-1185">Reference proteome</keyword>
<dbReference type="Proteomes" id="UP000306192">
    <property type="component" value="Unassembled WGS sequence"/>
</dbReference>
<name>A0A4T2C959_9MICO</name>